<dbReference type="Proteomes" id="UP001310386">
    <property type="component" value="Unassembled WGS sequence"/>
</dbReference>
<dbReference type="Pfam" id="PF03819">
    <property type="entry name" value="MazG"/>
    <property type="match status" value="2"/>
</dbReference>
<organism evidence="3 4">
    <name type="scientific">Ferviditalea candida</name>
    <dbReference type="NCBI Taxonomy" id="3108399"/>
    <lineage>
        <taxon>Bacteria</taxon>
        <taxon>Bacillati</taxon>
        <taxon>Bacillota</taxon>
        <taxon>Bacilli</taxon>
        <taxon>Bacillales</taxon>
        <taxon>Paenibacillaceae</taxon>
        <taxon>Ferviditalea</taxon>
    </lineage>
</organism>
<dbReference type="InterPro" id="IPR024180">
    <property type="entry name" value="Tetrapyrrole_Mease/MazG_pred"/>
</dbReference>
<dbReference type="InterPro" id="IPR048011">
    <property type="entry name" value="NTP-PPase_MazG-like_C"/>
</dbReference>
<dbReference type="PANTHER" id="PTHR30522">
    <property type="entry name" value="NUCLEOSIDE TRIPHOSPHATE PYROPHOSPHOHYDROLASE"/>
    <property type="match status" value="1"/>
</dbReference>
<dbReference type="RefSeq" id="WP_371755392.1">
    <property type="nucleotide sequence ID" value="NZ_JAYJLD010000031.1"/>
</dbReference>
<evidence type="ECO:0000259" key="2">
    <source>
        <dbReference type="Pfam" id="PF03819"/>
    </source>
</evidence>
<dbReference type="GO" id="GO:0047429">
    <property type="term" value="F:nucleoside triphosphate diphosphatase activity"/>
    <property type="evidence" value="ECO:0007669"/>
    <property type="project" value="UniProtKB-EC"/>
</dbReference>
<protein>
    <submittedName>
        <fullName evidence="3">Nucleoside triphosphate pyrophosphohydrolase</fullName>
        <ecNumber evidence="3">3.6.1.9</ecNumber>
    </submittedName>
</protein>
<dbReference type="InterPro" id="IPR000878">
    <property type="entry name" value="4pyrrol_Mease"/>
</dbReference>
<dbReference type="EMBL" id="JAYJLD010000031">
    <property type="protein sequence ID" value="MEB3103264.1"/>
    <property type="molecule type" value="Genomic_DNA"/>
</dbReference>
<dbReference type="InterPro" id="IPR035996">
    <property type="entry name" value="4pyrrol_Methylase_sf"/>
</dbReference>
<dbReference type="Gene3D" id="1.10.287.1080">
    <property type="entry name" value="MazG-like"/>
    <property type="match status" value="2"/>
</dbReference>
<dbReference type="CDD" id="cd11529">
    <property type="entry name" value="NTP-PPase_MazG_Cterm"/>
    <property type="match status" value="1"/>
</dbReference>
<feature type="domain" description="NTP pyrophosphohydrolase MazG-like" evidence="2">
    <location>
        <begin position="400"/>
        <end position="463"/>
    </location>
</feature>
<gene>
    <name evidence="3" type="primary">mazG</name>
    <name evidence="3" type="ORF">VF724_16630</name>
</gene>
<dbReference type="NCBIfam" id="NF007113">
    <property type="entry name" value="PRK09562.1"/>
    <property type="match status" value="1"/>
</dbReference>
<dbReference type="SUPFAM" id="SSF101386">
    <property type="entry name" value="all-alpha NTP pyrophosphatases"/>
    <property type="match status" value="2"/>
</dbReference>
<keyword evidence="4" id="KW-1185">Reference proteome</keyword>
<dbReference type="SUPFAM" id="SSF53790">
    <property type="entry name" value="Tetrapyrrole methylase"/>
    <property type="match status" value="1"/>
</dbReference>
<dbReference type="InterPro" id="IPR004518">
    <property type="entry name" value="MazG-like_dom"/>
</dbReference>
<keyword evidence="3" id="KW-0378">Hydrolase</keyword>
<dbReference type="InterPro" id="IPR014777">
    <property type="entry name" value="4pyrrole_Mease_sub1"/>
</dbReference>
<dbReference type="PIRSF" id="PIRSF002845">
    <property type="entry name" value="Ttrprl_mtas_MazG"/>
    <property type="match status" value="1"/>
</dbReference>
<evidence type="ECO:0000313" key="3">
    <source>
        <dbReference type="EMBL" id="MEB3103264.1"/>
    </source>
</evidence>
<reference evidence="3" key="1">
    <citation type="submission" date="2023-12" db="EMBL/GenBank/DDBJ databases">
        <title>Fervidustalea candida gen. nov., sp. nov., a novel member of the family Paenibacillaceae isolated from a geothermal area.</title>
        <authorList>
            <person name="Li W.-J."/>
            <person name="Jiao J.-Y."/>
            <person name="Chen Y."/>
        </authorList>
    </citation>
    <scope>NUCLEOTIDE SEQUENCE</scope>
    <source>
        <strain evidence="3">SYSU GA230002</strain>
    </source>
</reference>
<dbReference type="EC" id="3.6.1.9" evidence="3"/>
<sequence length="497" mass="56657">MSASITVVGLGSGNEDQISLGIWKRLSHAETIYLRTRHHPAVHLLDEHHLRYESFDGMYEQSASFPEVYENIARELVRMAEKDGKEIVYAVPGHPMVAEKSVLLLKDLCADRGLELHIHGGESFLDQAFLRLGFDPIEGFQLLDGTSLERAQLQPALHTLIAQVYDTNVASDVKLTLMELYPDEYPVVVAHALGVDGQEQILRIPLHDLDRLDGYGNLSLVWIPGTDAETVTNRTFSRLEEIVRILRSPGGCPWDREQTHRSIRKNLIEETYEVLETIDDDDPVAMCEELGDLLLQVMLHSQMEAETGIFSVWDVVETLNRKLIRRHPHVFGDRSADSAEAAVENWEEIKAREKRDRSAEESGPAPASVLAGVPRDLPGLMKALKIQKKAAQAGFDWEHPEDVADKIIEELKEFMELADDSVMEQRRREEMGDLLFAVVNLARYFKIDPEEALALTIRKFIRRFSYIEEQLRIKGKDFGQTDLLEMEQWWQNAKQKE</sequence>
<dbReference type="Gene3D" id="3.40.1010.10">
    <property type="entry name" value="Cobalt-precorrin-4 Transmethylase, Domain 1"/>
    <property type="match status" value="1"/>
</dbReference>
<dbReference type="InterPro" id="IPR011551">
    <property type="entry name" value="NTP_PyrPHydrolase_MazG"/>
</dbReference>
<dbReference type="NCBIfam" id="TIGR00444">
    <property type="entry name" value="mazG"/>
    <property type="match status" value="1"/>
</dbReference>
<name>A0ABU5ZL71_9BACL</name>
<proteinExistence type="predicted"/>
<evidence type="ECO:0000313" key="4">
    <source>
        <dbReference type="Proteomes" id="UP001310386"/>
    </source>
</evidence>
<dbReference type="InterPro" id="IPR048015">
    <property type="entry name" value="NTP-PPase_MazG-like_N"/>
</dbReference>
<dbReference type="Pfam" id="PF00590">
    <property type="entry name" value="TP_methylase"/>
    <property type="match status" value="1"/>
</dbReference>
<dbReference type="InterPro" id="IPR035013">
    <property type="entry name" value="YabN_N"/>
</dbReference>
<comment type="caution">
    <text evidence="3">The sequence shown here is derived from an EMBL/GenBank/DDBJ whole genome shotgun (WGS) entry which is preliminary data.</text>
</comment>
<dbReference type="PANTHER" id="PTHR30522:SF0">
    <property type="entry name" value="NUCLEOSIDE TRIPHOSPHATE PYROPHOSPHOHYDROLASE"/>
    <property type="match status" value="1"/>
</dbReference>
<feature type="domain" description="NTP pyrophosphohydrolase MazG-like" evidence="2">
    <location>
        <begin position="258"/>
        <end position="331"/>
    </location>
</feature>
<evidence type="ECO:0000259" key="1">
    <source>
        <dbReference type="Pfam" id="PF00590"/>
    </source>
</evidence>
<feature type="domain" description="Tetrapyrrole methylase" evidence="1">
    <location>
        <begin position="5"/>
        <end position="209"/>
    </location>
</feature>
<dbReference type="CDD" id="cd11528">
    <property type="entry name" value="NTP-PPase_MazG_Nterm"/>
    <property type="match status" value="1"/>
</dbReference>
<dbReference type="CDD" id="cd11723">
    <property type="entry name" value="YabN_N_like"/>
    <property type="match status" value="1"/>
</dbReference>
<accession>A0ABU5ZL71</accession>